<evidence type="ECO:0000313" key="1">
    <source>
        <dbReference type="EMBL" id="NEW55018.1"/>
    </source>
</evidence>
<organism evidence="1 2">
    <name type="scientific">Nocardia cyriacigeorgica</name>
    <dbReference type="NCBI Taxonomy" id="135487"/>
    <lineage>
        <taxon>Bacteria</taxon>
        <taxon>Bacillati</taxon>
        <taxon>Actinomycetota</taxon>
        <taxon>Actinomycetes</taxon>
        <taxon>Mycobacteriales</taxon>
        <taxon>Nocardiaceae</taxon>
        <taxon>Nocardia</taxon>
    </lineage>
</organism>
<evidence type="ECO:0000313" key="2">
    <source>
        <dbReference type="Proteomes" id="UP000470876"/>
    </source>
</evidence>
<dbReference type="Proteomes" id="UP000470876">
    <property type="component" value="Unassembled WGS sequence"/>
</dbReference>
<dbReference type="RefSeq" id="WP_163955642.1">
    <property type="nucleotide sequence ID" value="NZ_JAAGUX010000006.1"/>
</dbReference>
<keyword evidence="2" id="KW-1185">Reference proteome</keyword>
<protein>
    <submittedName>
        <fullName evidence="1">Uncharacterized protein</fullName>
    </submittedName>
</protein>
<gene>
    <name evidence="1" type="ORF">GV794_04965</name>
</gene>
<dbReference type="EMBL" id="JAAGUX010000006">
    <property type="protein sequence ID" value="NEW55018.1"/>
    <property type="molecule type" value="Genomic_DNA"/>
</dbReference>
<comment type="caution">
    <text evidence="1">The sequence shown here is derived from an EMBL/GenBank/DDBJ whole genome shotgun (WGS) entry which is preliminary data.</text>
</comment>
<accession>A0ABX0CFU3</accession>
<sequence>MLDPIVDALHRLRPPGRSLDETWITITGSAPGNDHRTVVGMHHPAQCGIFGAANSVSAQALWWSRQLELALEIND</sequence>
<name>A0ABX0CFU3_9NOCA</name>
<proteinExistence type="predicted"/>
<reference evidence="1 2" key="1">
    <citation type="submission" date="2020-01" db="EMBL/GenBank/DDBJ databases">
        <title>Genetics and antimicrobial susceptibilities of Nocardia species isolated from the soil; a comparison with species isolated from humans.</title>
        <authorList>
            <person name="Carrasco G."/>
            <person name="Monzon S."/>
            <person name="Sansegundo M."/>
            <person name="Garcia E."/>
            <person name="Garrido N."/>
            <person name="Medina M.J."/>
            <person name="Villalon P."/>
            <person name="Ramirez-Arocha A.C."/>
            <person name="Jimenez P."/>
            <person name="Cuesta I."/>
            <person name="Valdezate S."/>
        </authorList>
    </citation>
    <scope>NUCLEOTIDE SEQUENCE [LARGE SCALE GENOMIC DNA]</scope>
    <source>
        <strain evidence="1 2">CNM20110649</strain>
    </source>
</reference>